<dbReference type="Proteomes" id="UP000009131">
    <property type="component" value="Unassembled WGS sequence"/>
</dbReference>
<feature type="domain" description="Mediator complex subunit MED14 N-terminal" evidence="11">
    <location>
        <begin position="94"/>
        <end position="280"/>
    </location>
</feature>
<dbReference type="GO" id="GO:0003712">
    <property type="term" value="F:transcription coregulator activity"/>
    <property type="evidence" value="ECO:0007669"/>
    <property type="project" value="UniProtKB-UniRule"/>
</dbReference>
<dbReference type="PANTHER" id="PTHR12809">
    <property type="entry name" value="MEDIATOR COMPLEX SUBUNIT"/>
    <property type="match status" value="1"/>
</dbReference>
<comment type="subunit">
    <text evidence="9">Component of the Mediator complex.</text>
</comment>
<dbReference type="OrthoDB" id="205099at2759"/>
<evidence type="ECO:0000256" key="7">
    <source>
        <dbReference type="ARBA" id="ARBA00023242"/>
    </source>
</evidence>
<evidence type="ECO:0000256" key="6">
    <source>
        <dbReference type="ARBA" id="ARBA00023163"/>
    </source>
</evidence>
<evidence type="ECO:0000256" key="2">
    <source>
        <dbReference type="ARBA" id="ARBA00007813"/>
    </source>
</evidence>
<dbReference type="GO" id="GO:0006357">
    <property type="term" value="P:regulation of transcription by RNA polymerase II"/>
    <property type="evidence" value="ECO:0007669"/>
    <property type="project" value="InterPro"/>
</dbReference>
<name>G7E440_MIXOS</name>
<evidence type="ECO:0000256" key="4">
    <source>
        <dbReference type="ARBA" id="ARBA00023015"/>
    </source>
</evidence>
<comment type="similarity">
    <text evidence="2 9">Belongs to the Mediator complex subunit 14 family.</text>
</comment>
<comment type="subcellular location">
    <subcellularLocation>
        <location evidence="1 9">Nucleus</location>
    </subcellularLocation>
</comment>
<evidence type="ECO:0000259" key="11">
    <source>
        <dbReference type="Pfam" id="PF08638"/>
    </source>
</evidence>
<gene>
    <name evidence="12" type="primary">Mo04278</name>
    <name evidence="12" type="ORF">E5Q_04278</name>
</gene>
<reference evidence="12 13" key="1">
    <citation type="journal article" date="2011" name="J. Gen. Appl. Microbiol.">
        <title>Draft genome sequencing of the enigmatic basidiomycete Mixia osmundae.</title>
        <authorList>
            <person name="Nishida H."/>
            <person name="Nagatsuka Y."/>
            <person name="Sugiyama J."/>
        </authorList>
    </citation>
    <scope>NUCLEOTIDE SEQUENCE [LARGE SCALE GENOMIC DNA]</scope>
    <source>
        <strain evidence="13">CBS 9802 / IAM 14324 / JCM 22182 / KY 12970</strain>
    </source>
</reference>
<dbReference type="GO" id="GO:0016592">
    <property type="term" value="C:mediator complex"/>
    <property type="evidence" value="ECO:0007669"/>
    <property type="project" value="UniProtKB-UniRule"/>
</dbReference>
<evidence type="ECO:0000313" key="13">
    <source>
        <dbReference type="Proteomes" id="UP000009131"/>
    </source>
</evidence>
<dbReference type="EMBL" id="BABT02000129">
    <property type="protein sequence ID" value="GAA97600.1"/>
    <property type="molecule type" value="Genomic_DNA"/>
</dbReference>
<dbReference type="PANTHER" id="PTHR12809:SF2">
    <property type="entry name" value="MEDIATOR OF RNA POLYMERASE II TRANSCRIPTION SUBUNIT 14"/>
    <property type="match status" value="1"/>
</dbReference>
<protein>
    <recommendedName>
        <fullName evidence="3 9">Mediator of RNA polymerase II transcription subunit 14</fullName>
    </recommendedName>
    <alternativeName>
        <fullName evidence="8 9">Mediator complex subunit 14</fullName>
    </alternativeName>
</protein>
<reference evidence="12 13" key="2">
    <citation type="journal article" date="2012" name="Open Biol.">
        <title>Characteristics of nucleosomes and linker DNA regions on the genome of the basidiomycete Mixia osmundae revealed by mono- and dinucleosome mapping.</title>
        <authorList>
            <person name="Nishida H."/>
            <person name="Kondo S."/>
            <person name="Matsumoto T."/>
            <person name="Suzuki Y."/>
            <person name="Yoshikawa H."/>
            <person name="Taylor T.D."/>
            <person name="Sugiyama J."/>
        </authorList>
    </citation>
    <scope>NUCLEOTIDE SEQUENCE [LARGE SCALE GENOMIC DNA]</scope>
    <source>
        <strain evidence="13">CBS 9802 / IAM 14324 / JCM 22182 / KY 12970</strain>
    </source>
</reference>
<organism evidence="12 13">
    <name type="scientific">Mixia osmundae (strain CBS 9802 / IAM 14324 / JCM 22182 / KY 12970)</name>
    <dbReference type="NCBI Taxonomy" id="764103"/>
    <lineage>
        <taxon>Eukaryota</taxon>
        <taxon>Fungi</taxon>
        <taxon>Dikarya</taxon>
        <taxon>Basidiomycota</taxon>
        <taxon>Pucciniomycotina</taxon>
        <taxon>Mixiomycetes</taxon>
        <taxon>Mixiales</taxon>
        <taxon>Mixiaceae</taxon>
        <taxon>Mixia</taxon>
    </lineage>
</organism>
<comment type="function">
    <text evidence="9">Component of the Mediator complex, a coactivator involved in the regulated transcription of nearly all RNA polymerase II-dependent genes. Mediator functions as a bridge to convey information from gene-specific regulatory proteins to the basal RNA polymerase II transcription machinery. Mediator is recruited to promoters by direct interactions with regulatory proteins and serves as a scaffold for the assembly of a functional preinitiation complex with RNA polymerase II and the general transcription factors.</text>
</comment>
<evidence type="ECO:0000256" key="9">
    <source>
        <dbReference type="RuleBase" id="RU365082"/>
    </source>
</evidence>
<dbReference type="InterPro" id="IPR013947">
    <property type="entry name" value="Mediator_Med14"/>
</dbReference>
<dbReference type="GO" id="GO:0070847">
    <property type="term" value="C:core mediator complex"/>
    <property type="evidence" value="ECO:0007669"/>
    <property type="project" value="TreeGrafter"/>
</dbReference>
<sequence>MAGSLNGHAPAALAQEGSNAVPVKATTPPSASKAISGPQPKSAIPAHPVSANGTDAMAVAGPSSELTSKQEEDTPMTRDPTAELPIVGEDLCYLGRLMEGMATHVFKDLQNLVEVLPSKDARARPRAIIEFVLSARQQLIKLLVLLRWSEHTDGLQRAINVIAFLQDFGYEFKRTDQILTTLIEDESIAARVRKYDLTTAIDLLTTGSYRRLPKAISAYAEAEYLDDQTVLSVMERMTRKIRYRLAVATEIPDGMRVDKLDDGKVTLSVAGLFEVVLTLGPINLNEARENTADDEDIDQDGEEQRWYVLDVRWLYDVYNSSGEPIPLQAKGKAKDDLVDLTNIELARDCETTDDAAALQRLFEYLNRTALCHKLVVLHADAMALSRTPRGSGLASRLSQDRQQLVLEYWRDHSNARDSKKEISHSSIILSVDSNPSPTATSRLRKHLRSPDAPRLASLLRTEWRPDGPTVIPLTALEVLDGKGVDDLLKVATLHHARMILRQIMRELGEDVADDRIEDDRPALHIKLAGSAILLVSVDQQSGRVHLRAQGDVPVRLRTYIASDARTLTAESLANVKTIRSVIARSRRLAVEGAIDCLDWHKQPGSLLDPSDHDISGRSGCETVLIALPDLADYLLSIACDEQPEYRLLQTRPVSIEREISTGIRRVLQAAQYNDDEARETLALDHLASIYEQCRLRATTLCLQHQLHARALSYQVLTQSICVSIGALPYLRQDMIWPNMFISVRLSRQPGELTCIAFQVKLRAKPRTLTLDAVRGLGLTVALTSEHVALMITDELQGAITLGLKALIQLCEGRRA</sequence>
<evidence type="ECO:0000256" key="8">
    <source>
        <dbReference type="ARBA" id="ARBA00032007"/>
    </source>
</evidence>
<dbReference type="InParanoid" id="G7E440"/>
<evidence type="ECO:0000256" key="3">
    <source>
        <dbReference type="ARBA" id="ARBA00019619"/>
    </source>
</evidence>
<proteinExistence type="inferred from homology"/>
<evidence type="ECO:0000256" key="1">
    <source>
        <dbReference type="ARBA" id="ARBA00004123"/>
    </source>
</evidence>
<dbReference type="RefSeq" id="XP_014568258.1">
    <property type="nucleotide sequence ID" value="XM_014712772.1"/>
</dbReference>
<keyword evidence="4 9" id="KW-0805">Transcription regulation</keyword>
<dbReference type="STRING" id="764103.G7E440"/>
<keyword evidence="13" id="KW-1185">Reference proteome</keyword>
<evidence type="ECO:0000256" key="5">
    <source>
        <dbReference type="ARBA" id="ARBA00023159"/>
    </source>
</evidence>
<keyword evidence="6 9" id="KW-0804">Transcription</keyword>
<dbReference type="Pfam" id="PF08638">
    <property type="entry name" value="Med14"/>
    <property type="match status" value="1"/>
</dbReference>
<evidence type="ECO:0000256" key="10">
    <source>
        <dbReference type="SAM" id="MobiDB-lite"/>
    </source>
</evidence>
<dbReference type="HOGENOM" id="CLU_346497_0_0_1"/>
<dbReference type="AlphaFoldDB" id="G7E440"/>
<evidence type="ECO:0000313" key="12">
    <source>
        <dbReference type="EMBL" id="GAA97600.1"/>
    </source>
</evidence>
<dbReference type="eggNOG" id="KOG1875">
    <property type="taxonomic scope" value="Eukaryota"/>
</dbReference>
<keyword evidence="5 9" id="KW-0010">Activator</keyword>
<keyword evidence="7 9" id="KW-0539">Nucleus</keyword>
<feature type="region of interest" description="Disordered" evidence="10">
    <location>
        <begin position="1"/>
        <end position="81"/>
    </location>
</feature>
<dbReference type="InterPro" id="IPR055122">
    <property type="entry name" value="Med14_N"/>
</dbReference>
<accession>G7E440</accession>
<comment type="caution">
    <text evidence="12">The sequence shown here is derived from an EMBL/GenBank/DDBJ whole genome shotgun (WGS) entry which is preliminary data.</text>
</comment>